<dbReference type="GO" id="GO:0005886">
    <property type="term" value="C:plasma membrane"/>
    <property type="evidence" value="ECO:0007669"/>
    <property type="project" value="TreeGrafter"/>
</dbReference>
<dbReference type="Proteomes" id="UP000694564">
    <property type="component" value="Chromosome 8"/>
</dbReference>
<reference evidence="6" key="2">
    <citation type="submission" date="2025-09" db="UniProtKB">
        <authorList>
            <consortium name="Ensembl"/>
        </authorList>
    </citation>
    <scope>IDENTIFICATION</scope>
</reference>
<dbReference type="GO" id="GO:0007166">
    <property type="term" value="P:cell surface receptor signaling pathway"/>
    <property type="evidence" value="ECO:0007669"/>
    <property type="project" value="TreeGrafter"/>
</dbReference>
<dbReference type="InterPro" id="IPR036179">
    <property type="entry name" value="Ig-like_dom_sf"/>
</dbReference>
<keyword evidence="4" id="KW-0393">Immunoglobulin domain</keyword>
<evidence type="ECO:0000313" key="7">
    <source>
        <dbReference type="Proteomes" id="UP000694564"/>
    </source>
</evidence>
<evidence type="ECO:0000256" key="2">
    <source>
        <dbReference type="ARBA" id="ARBA00022859"/>
    </source>
</evidence>
<dbReference type="PANTHER" id="PTHR23268:SF14">
    <property type="entry name" value="T CELL RECEPTOR BETA VARIABLE 12-3-RELATED"/>
    <property type="match status" value="1"/>
</dbReference>
<accession>A0A8D2D0G7</accession>
<dbReference type="OrthoDB" id="9803478at2759"/>
<organism evidence="6 7">
    <name type="scientific">Sciurus vulgaris</name>
    <name type="common">Eurasian red squirrel</name>
    <dbReference type="NCBI Taxonomy" id="55149"/>
    <lineage>
        <taxon>Eukaryota</taxon>
        <taxon>Metazoa</taxon>
        <taxon>Chordata</taxon>
        <taxon>Craniata</taxon>
        <taxon>Vertebrata</taxon>
        <taxon>Euteleostomi</taxon>
        <taxon>Mammalia</taxon>
        <taxon>Eutheria</taxon>
        <taxon>Euarchontoglires</taxon>
        <taxon>Glires</taxon>
        <taxon>Rodentia</taxon>
        <taxon>Sciuromorpha</taxon>
        <taxon>Sciuridae</taxon>
        <taxon>Sciurinae</taxon>
        <taxon>Sciurini</taxon>
        <taxon>Sciurus</taxon>
    </lineage>
</organism>
<protein>
    <recommendedName>
        <fullName evidence="5">Immunoglobulin V-set domain-containing protein</fullName>
    </recommendedName>
</protein>
<dbReference type="Gene3D" id="2.60.40.10">
    <property type="entry name" value="Immunoglobulins"/>
    <property type="match status" value="1"/>
</dbReference>
<keyword evidence="1" id="KW-0732">Signal</keyword>
<proteinExistence type="predicted"/>
<evidence type="ECO:0000256" key="4">
    <source>
        <dbReference type="ARBA" id="ARBA00023319"/>
    </source>
</evidence>
<evidence type="ECO:0000256" key="3">
    <source>
        <dbReference type="ARBA" id="ARBA00023130"/>
    </source>
</evidence>
<reference evidence="6" key="1">
    <citation type="submission" date="2025-08" db="UniProtKB">
        <authorList>
            <consortium name="Ensembl"/>
        </authorList>
    </citation>
    <scope>IDENTIFICATION</scope>
</reference>
<keyword evidence="7" id="KW-1185">Reference proteome</keyword>
<dbReference type="InterPro" id="IPR013783">
    <property type="entry name" value="Ig-like_fold"/>
</dbReference>
<dbReference type="GeneTree" id="ENSGT00940000162707"/>
<evidence type="ECO:0000313" key="6">
    <source>
        <dbReference type="Ensembl" id="ENSSVLP00005017460.1"/>
    </source>
</evidence>
<keyword evidence="3" id="KW-1064">Adaptive immunity</keyword>
<dbReference type="InterPro" id="IPR013106">
    <property type="entry name" value="Ig_V-set"/>
</dbReference>
<dbReference type="InterPro" id="IPR050413">
    <property type="entry name" value="TCR_beta_variable"/>
</dbReference>
<dbReference type="SUPFAM" id="SSF48726">
    <property type="entry name" value="Immunoglobulin"/>
    <property type="match status" value="1"/>
</dbReference>
<dbReference type="GO" id="GO:0002250">
    <property type="term" value="P:adaptive immune response"/>
    <property type="evidence" value="ECO:0007669"/>
    <property type="project" value="UniProtKB-KW"/>
</dbReference>
<evidence type="ECO:0000259" key="5">
    <source>
        <dbReference type="Pfam" id="PF07686"/>
    </source>
</evidence>
<dbReference type="Ensembl" id="ENSSVLT00005019437.1">
    <property type="protein sequence ID" value="ENSSVLP00005017460.1"/>
    <property type="gene ID" value="ENSSVLG00005013987.1"/>
</dbReference>
<feature type="domain" description="Immunoglobulin V-set" evidence="5">
    <location>
        <begin position="24"/>
        <end position="105"/>
    </location>
</feature>
<name>A0A8D2D0G7_SCIVU</name>
<keyword evidence="2" id="KW-0391">Immunity</keyword>
<evidence type="ECO:0000256" key="1">
    <source>
        <dbReference type="ARBA" id="ARBA00022729"/>
    </source>
</evidence>
<dbReference type="PANTHER" id="PTHR23268">
    <property type="entry name" value="T-CELL RECEPTOR BETA CHAIN"/>
    <property type="match status" value="1"/>
</dbReference>
<dbReference type="AlphaFoldDB" id="A0A8D2D0G7"/>
<dbReference type="Pfam" id="PF07686">
    <property type="entry name" value="V-set"/>
    <property type="match status" value="1"/>
</dbReference>
<sequence>KPAWSTCSQGIYVGVTQIARHEVAQKGQAITLRCEPISGHNTLFCYRQSMGQKLELLTYFHSQSLIDDGGMPKDRFSAAMPQAFFSTLKIQPTELRDSAVYLCASSLATALQNHPVQVQKPWCFHFSVSQVLSAVIPGCHPISGRVGFWWST</sequence>